<accession>A0A9Q3CXC7</accession>
<reference evidence="2" key="1">
    <citation type="submission" date="2021-03" db="EMBL/GenBank/DDBJ databases">
        <title>Draft genome sequence of rust myrtle Austropuccinia psidii MF-1, a brazilian biotype.</title>
        <authorList>
            <person name="Quecine M.C."/>
            <person name="Pachon D.M.R."/>
            <person name="Bonatelli M.L."/>
            <person name="Correr F.H."/>
            <person name="Franceschini L.M."/>
            <person name="Leite T.F."/>
            <person name="Margarido G.R.A."/>
            <person name="Almeida C.A."/>
            <person name="Ferrarezi J.A."/>
            <person name="Labate C.A."/>
        </authorList>
    </citation>
    <scope>NUCLEOTIDE SEQUENCE</scope>
    <source>
        <strain evidence="2">MF-1</strain>
    </source>
</reference>
<feature type="region of interest" description="Disordered" evidence="1">
    <location>
        <begin position="1"/>
        <end position="53"/>
    </location>
</feature>
<dbReference type="EMBL" id="AVOT02011706">
    <property type="protein sequence ID" value="MBW0492679.1"/>
    <property type="molecule type" value="Genomic_DNA"/>
</dbReference>
<gene>
    <name evidence="2" type="ORF">O181_032394</name>
</gene>
<sequence length="224" mass="25287">MPRGYSKKLHPDLYQTNIPSDSIDNNIKTKQQEPTMSTTKPAPNPAESETNVNHRLSRVWTTISQARALIKSEHILKLDGRNFKSWKNRISIILDNFIDDTNFLHREGLTLSSDEKICGGILIYSLPETIQSELLGLKELLNARMQSEEAPSSYALRLQLSASKLIQQGGTFSEDLLLGLLLQRGIQDQEMARTVMLQLENEVANKGRNPNLTTCHQILKSAYQ</sequence>
<evidence type="ECO:0000256" key="1">
    <source>
        <dbReference type="SAM" id="MobiDB-lite"/>
    </source>
</evidence>
<comment type="caution">
    <text evidence="2">The sequence shown here is derived from an EMBL/GenBank/DDBJ whole genome shotgun (WGS) entry which is preliminary data.</text>
</comment>
<feature type="compositionally biased region" description="Polar residues" evidence="1">
    <location>
        <begin position="14"/>
        <end position="53"/>
    </location>
</feature>
<evidence type="ECO:0000313" key="2">
    <source>
        <dbReference type="EMBL" id="MBW0492679.1"/>
    </source>
</evidence>
<protein>
    <submittedName>
        <fullName evidence="2">Uncharacterized protein</fullName>
    </submittedName>
</protein>
<keyword evidence="3" id="KW-1185">Reference proteome</keyword>
<proteinExistence type="predicted"/>
<dbReference type="AlphaFoldDB" id="A0A9Q3CXC7"/>
<name>A0A9Q3CXC7_9BASI</name>
<organism evidence="2 3">
    <name type="scientific">Austropuccinia psidii MF-1</name>
    <dbReference type="NCBI Taxonomy" id="1389203"/>
    <lineage>
        <taxon>Eukaryota</taxon>
        <taxon>Fungi</taxon>
        <taxon>Dikarya</taxon>
        <taxon>Basidiomycota</taxon>
        <taxon>Pucciniomycotina</taxon>
        <taxon>Pucciniomycetes</taxon>
        <taxon>Pucciniales</taxon>
        <taxon>Sphaerophragmiaceae</taxon>
        <taxon>Austropuccinia</taxon>
    </lineage>
</organism>
<dbReference type="Proteomes" id="UP000765509">
    <property type="component" value="Unassembled WGS sequence"/>
</dbReference>
<dbReference type="OrthoDB" id="2519157at2759"/>
<evidence type="ECO:0000313" key="3">
    <source>
        <dbReference type="Proteomes" id="UP000765509"/>
    </source>
</evidence>